<sequence>MKSISGAWLLLILITTVGCIPYPIEKKLQPETKATILDEKNKPVEGAQVSLIASSYPNGIAQGYELKFTNNEGLVQFDSKYQWRIELLRLNGAEIFFWNWCVYKTGYETYMTTYRSADDWQDAFTVRLKPGATSECNYQQ</sequence>
<comment type="caution">
    <text evidence="1">The sequence shown here is derived from an EMBL/GenBank/DDBJ whole genome shotgun (WGS) entry which is preliminary data.</text>
</comment>
<gene>
    <name evidence="1" type="ORF">IXB28_15655</name>
</gene>
<dbReference type="RefSeq" id="WP_215619536.1">
    <property type="nucleotide sequence ID" value="NZ_JADOER010000015.1"/>
</dbReference>
<proteinExistence type="predicted"/>
<accession>A0ABS5Y817</accession>
<evidence type="ECO:0000313" key="1">
    <source>
        <dbReference type="EMBL" id="MBT9313648.1"/>
    </source>
</evidence>
<name>A0ABS5Y817_9CYAN</name>
<dbReference type="PROSITE" id="PS51257">
    <property type="entry name" value="PROKAR_LIPOPROTEIN"/>
    <property type="match status" value="1"/>
</dbReference>
<dbReference type="Proteomes" id="UP001196661">
    <property type="component" value="Unassembled WGS sequence"/>
</dbReference>
<evidence type="ECO:0000313" key="2">
    <source>
        <dbReference type="Proteomes" id="UP001196661"/>
    </source>
</evidence>
<dbReference type="EMBL" id="JADOER010000015">
    <property type="protein sequence ID" value="MBT9313648.1"/>
    <property type="molecule type" value="Genomic_DNA"/>
</dbReference>
<reference evidence="1 2" key="1">
    <citation type="journal article" date="2021" name="Mar. Drugs">
        <title>Genome Reduction and Secondary Metabolism of the Marine Sponge-Associated Cyanobacterium Leptothoe.</title>
        <authorList>
            <person name="Konstantinou D."/>
            <person name="Popin R.V."/>
            <person name="Fewer D.P."/>
            <person name="Sivonen K."/>
            <person name="Gkelis S."/>
        </authorList>
    </citation>
    <scope>NUCLEOTIDE SEQUENCE [LARGE SCALE GENOMIC DNA]</scope>
    <source>
        <strain evidence="1 2">TAU-MAC 1615</strain>
    </source>
</reference>
<keyword evidence="2" id="KW-1185">Reference proteome</keyword>
<protein>
    <submittedName>
        <fullName evidence="1">Carboxypeptidase regulatory-like domain-containing protein</fullName>
    </submittedName>
</protein>
<organism evidence="1 2">
    <name type="scientific">Leptothoe kymatousa TAU-MAC 1615</name>
    <dbReference type="NCBI Taxonomy" id="2364775"/>
    <lineage>
        <taxon>Bacteria</taxon>
        <taxon>Bacillati</taxon>
        <taxon>Cyanobacteriota</taxon>
        <taxon>Cyanophyceae</taxon>
        <taxon>Nodosilineales</taxon>
        <taxon>Cymatolegaceae</taxon>
        <taxon>Leptothoe</taxon>
        <taxon>Leptothoe kymatousa</taxon>
    </lineage>
</organism>